<organism evidence="1">
    <name type="scientific">Thermomicrobium roseum</name>
    <dbReference type="NCBI Taxonomy" id="500"/>
    <lineage>
        <taxon>Bacteria</taxon>
        <taxon>Pseudomonadati</taxon>
        <taxon>Thermomicrobiota</taxon>
        <taxon>Thermomicrobia</taxon>
        <taxon>Thermomicrobiales</taxon>
        <taxon>Thermomicrobiaceae</taxon>
        <taxon>Thermomicrobium</taxon>
    </lineage>
</organism>
<dbReference type="AlphaFoldDB" id="A0A7C5VWL6"/>
<evidence type="ECO:0000313" key="1">
    <source>
        <dbReference type="EMBL" id="HHM96278.1"/>
    </source>
</evidence>
<sequence>MYEAREQVCVGIWNSGAKFPLGCMTVNLAPADIRTEGPADGLPIALGIPLASG</sequence>
<accession>A0A7C5VWL6</accession>
<comment type="caution">
    <text evidence="1">The sequence shown here is derived from an EMBL/GenBank/DDBJ whole genome shotgun (WGS) entry which is preliminary data.</text>
</comment>
<proteinExistence type="predicted"/>
<dbReference type="Pfam" id="PF13541">
    <property type="entry name" value="ChlI"/>
    <property type="match status" value="1"/>
</dbReference>
<protein>
    <submittedName>
        <fullName evidence="1">Uncharacterized protein</fullName>
    </submittedName>
</protein>
<gene>
    <name evidence="1" type="ORF">ENM21_03580</name>
</gene>
<dbReference type="EMBL" id="DRWX01000176">
    <property type="protein sequence ID" value="HHM96278.1"/>
    <property type="molecule type" value="Genomic_DNA"/>
</dbReference>
<reference evidence="1" key="1">
    <citation type="journal article" date="2020" name="mSystems">
        <title>Genome- and Community-Level Interaction Insights into Carbon Utilization and Element Cycling Functions of Hydrothermarchaeota in Hydrothermal Sediment.</title>
        <authorList>
            <person name="Zhou Z."/>
            <person name="Liu Y."/>
            <person name="Xu W."/>
            <person name="Pan J."/>
            <person name="Luo Z.H."/>
            <person name="Li M."/>
        </authorList>
    </citation>
    <scope>NUCLEOTIDE SEQUENCE [LARGE SCALE GENOMIC DNA]</scope>
    <source>
        <strain evidence="1">SpSt-1065</strain>
    </source>
</reference>
<name>A0A7C5VWL6_THERO</name>